<dbReference type="AlphaFoldDB" id="A0A1L3J937"/>
<evidence type="ECO:0008006" key="4">
    <source>
        <dbReference type="Google" id="ProtNLM"/>
    </source>
</evidence>
<organism evidence="2 3">
    <name type="scientific">Sphingorhabdus lutea</name>
    <dbReference type="NCBI Taxonomy" id="1913578"/>
    <lineage>
        <taxon>Bacteria</taxon>
        <taxon>Pseudomonadati</taxon>
        <taxon>Pseudomonadota</taxon>
        <taxon>Alphaproteobacteria</taxon>
        <taxon>Sphingomonadales</taxon>
        <taxon>Sphingomonadaceae</taxon>
        <taxon>Sphingorhabdus</taxon>
    </lineage>
</organism>
<evidence type="ECO:0000256" key="1">
    <source>
        <dbReference type="SAM" id="Phobius"/>
    </source>
</evidence>
<keyword evidence="3" id="KW-1185">Reference proteome</keyword>
<reference evidence="2 3" key="1">
    <citation type="submission" date="2016-11" db="EMBL/GenBank/DDBJ databases">
        <title>Sphingorhabdus sp. LPB0140, isolated from marine environment.</title>
        <authorList>
            <person name="Kim E."/>
            <person name="Yi H."/>
        </authorList>
    </citation>
    <scope>NUCLEOTIDE SEQUENCE [LARGE SCALE GENOMIC DNA]</scope>
    <source>
        <strain evidence="2 3">LPB0140</strain>
    </source>
</reference>
<dbReference type="OrthoDB" id="7408924at2"/>
<protein>
    <recommendedName>
        <fullName evidence="4">DUF2178 domain-containing protein</fullName>
    </recommendedName>
</protein>
<feature type="transmembrane region" description="Helical" evidence="1">
    <location>
        <begin position="92"/>
        <end position="110"/>
    </location>
</feature>
<dbReference type="Proteomes" id="UP000242561">
    <property type="component" value="Chromosome"/>
</dbReference>
<dbReference type="STRING" id="1913578.LPB140_00810"/>
<feature type="transmembrane region" description="Helical" evidence="1">
    <location>
        <begin position="48"/>
        <end position="72"/>
    </location>
</feature>
<keyword evidence="1" id="KW-1133">Transmembrane helix</keyword>
<evidence type="ECO:0000313" key="3">
    <source>
        <dbReference type="Proteomes" id="UP000242561"/>
    </source>
</evidence>
<gene>
    <name evidence="2" type="ORF">LPB140_00810</name>
</gene>
<accession>A0A1L3J937</accession>
<dbReference type="KEGG" id="sphl:LPB140_00810"/>
<evidence type="ECO:0000313" key="2">
    <source>
        <dbReference type="EMBL" id="APG61621.1"/>
    </source>
</evidence>
<proteinExistence type="predicted"/>
<sequence>MSKGKNILTNKEKLNRNILIICGIFGAIIGVVLVLLRPDEDMGSFSIFSSAAIAAPIAIALAIFWAVIMPIIAFYWHKNAVDEQEAHAYRDGAYYAAYAYIIGAPTWWILWRGGMMGEPNGFVIFMAFNFIWVITWMWKKYL</sequence>
<feature type="transmembrane region" description="Helical" evidence="1">
    <location>
        <begin position="122"/>
        <end position="138"/>
    </location>
</feature>
<feature type="transmembrane region" description="Helical" evidence="1">
    <location>
        <begin position="18"/>
        <end position="36"/>
    </location>
</feature>
<name>A0A1L3J937_9SPHN</name>
<keyword evidence="1" id="KW-0812">Transmembrane</keyword>
<dbReference type="RefSeq" id="WP_072558266.1">
    <property type="nucleotide sequence ID" value="NZ_CP018154.1"/>
</dbReference>
<dbReference type="EMBL" id="CP018154">
    <property type="protein sequence ID" value="APG61621.1"/>
    <property type="molecule type" value="Genomic_DNA"/>
</dbReference>
<keyword evidence="1" id="KW-0472">Membrane</keyword>